<keyword evidence="3" id="KW-1185">Reference proteome</keyword>
<evidence type="ECO:0000313" key="2">
    <source>
        <dbReference type="EnsemblMetazoa" id="KAF7491341.1"/>
    </source>
</evidence>
<sequence length="205" mass="24447">MIGEKVMIQMQTLNVQNYIESIMNTTEYLLWTIIDPSGAIYQWNGLRKRLRRIISNEQRRRRWLSEANTIALWEELIDLIHRKQFTQITTLNSGRLWLHQCHRKILKINPNKNILCLGTLRLYNGVFYDEAIPKSSTFQIDPLQNIILDGRLFRLRIQAEQNKLYIRNDDIFNKFLKIESIKPERIDDSNIEDSNEDDLDDIDIE</sequence>
<protein>
    <submittedName>
        <fullName evidence="1 2">Uncharacterized protein</fullName>
    </submittedName>
</protein>
<dbReference type="EnsemblMetazoa" id="SSS_1734s_mrna">
    <property type="protein sequence ID" value="KAF7491341.1"/>
    <property type="gene ID" value="SSS_1734"/>
</dbReference>
<proteinExistence type="predicted"/>
<name>A0A834VC50_SARSC</name>
<dbReference type="AlphaFoldDB" id="A0A834VC50"/>
<accession>A0A834VC50</accession>
<reference evidence="3" key="1">
    <citation type="journal article" date="2020" name="PLoS Negl. Trop. Dis.">
        <title>High-quality nuclear genome for Sarcoptes scabiei-A critical resource for a neglected parasite.</title>
        <authorList>
            <person name="Korhonen P.K."/>
            <person name="Gasser R.B."/>
            <person name="Ma G."/>
            <person name="Wang T."/>
            <person name="Stroehlein A.J."/>
            <person name="Young N.D."/>
            <person name="Ang C.S."/>
            <person name="Fernando D.D."/>
            <person name="Lu H.C."/>
            <person name="Taylor S."/>
            <person name="Reynolds S.L."/>
            <person name="Mofiz E."/>
            <person name="Najaraj S.H."/>
            <person name="Gowda H."/>
            <person name="Madugundu A."/>
            <person name="Renuse S."/>
            <person name="Holt D."/>
            <person name="Pandey A."/>
            <person name="Papenfuss A.T."/>
            <person name="Fischer K."/>
        </authorList>
    </citation>
    <scope>NUCLEOTIDE SEQUENCE [LARGE SCALE GENOMIC DNA]</scope>
</reference>
<organism evidence="1">
    <name type="scientific">Sarcoptes scabiei</name>
    <name type="common">Itch mite</name>
    <name type="synonym">Acarus scabiei</name>
    <dbReference type="NCBI Taxonomy" id="52283"/>
    <lineage>
        <taxon>Eukaryota</taxon>
        <taxon>Metazoa</taxon>
        <taxon>Ecdysozoa</taxon>
        <taxon>Arthropoda</taxon>
        <taxon>Chelicerata</taxon>
        <taxon>Arachnida</taxon>
        <taxon>Acari</taxon>
        <taxon>Acariformes</taxon>
        <taxon>Sarcoptiformes</taxon>
        <taxon>Astigmata</taxon>
        <taxon>Psoroptidia</taxon>
        <taxon>Sarcoptoidea</taxon>
        <taxon>Sarcoptidae</taxon>
        <taxon>Sarcoptinae</taxon>
        <taxon>Sarcoptes</taxon>
    </lineage>
</organism>
<dbReference type="Proteomes" id="UP000070412">
    <property type="component" value="Unassembled WGS sequence"/>
</dbReference>
<evidence type="ECO:0000313" key="1">
    <source>
        <dbReference type="EMBL" id="KAF7491341.1"/>
    </source>
</evidence>
<evidence type="ECO:0000313" key="3">
    <source>
        <dbReference type="Proteomes" id="UP000070412"/>
    </source>
</evidence>
<reference evidence="2" key="3">
    <citation type="submission" date="2022-06" db="UniProtKB">
        <authorList>
            <consortium name="EnsemblMetazoa"/>
        </authorList>
    </citation>
    <scope>IDENTIFICATION</scope>
</reference>
<gene>
    <name evidence="1" type="ORF">SSS_1734</name>
</gene>
<reference evidence="1" key="2">
    <citation type="submission" date="2020-01" db="EMBL/GenBank/DDBJ databases">
        <authorList>
            <person name="Korhonen P.K.K."/>
            <person name="Guangxu M.G."/>
            <person name="Wang T.W."/>
            <person name="Stroehlein A.J.S."/>
            <person name="Young N.D."/>
            <person name="Ang C.-S.A."/>
            <person name="Fernando D.W.F."/>
            <person name="Lu H.L."/>
            <person name="Taylor S.T."/>
            <person name="Ehtesham M.E.M."/>
            <person name="Najaraj S.H.N."/>
            <person name="Harsha G.H.G."/>
            <person name="Madugundu A.M."/>
            <person name="Renuse S.R."/>
            <person name="Holt D.H."/>
            <person name="Pandey A.P."/>
            <person name="Papenfuss A.P."/>
            <person name="Gasser R.B.G."/>
            <person name="Fischer K.F."/>
        </authorList>
    </citation>
    <scope>NUCLEOTIDE SEQUENCE</scope>
    <source>
        <strain evidence="1">SSS_KF_BRIS2020</strain>
    </source>
</reference>
<dbReference type="EMBL" id="WVUK01000060">
    <property type="protein sequence ID" value="KAF7491341.1"/>
    <property type="molecule type" value="Genomic_DNA"/>
</dbReference>